<sequence>MASNNTIPAIPPRPVRSKSPAAVPVVPPRPSRAPKSADPDPALESRTIPETTELQQPVPVSAAQQRPAPITKESTTSSNASSAAPSLYKLSNESTDNTVKATPKDGTGIPHIGRRVPMAPNAGDVQAPTPSATPSGGKKKHVYREEWEMDDGAYGSGKTKTPYSMSSVDLNAVVAHSESPGVGVHSDSAGVPDEELGYLAADEYVRAHSRAQSRAQSRSQSPVLERKIESPLAGRSSTDLHRDHGDVIHVDAPTHRAGYYRHGNAGDDDAPEKPAGEEKTDEDNTTDTIRDEVYSILAQDEVLKRQNRHMQAAITPRGGTPRSRPRSVVIEKDEADKTPDEKSARPSLDVSAKSINRNSIRTPYEALSPAEEGARPLFPESDDEEPSNPAVANLRRPGLSEQRFPSNDVWEEAPDHAHLSATVDEPGVGNDQNDEEEGEEQKEKHRRPSTTKEPQYVSGQPHYNYEPGDEREILDEYKPKKSDYEVNISQLPEDESLRRLIHTNHAAAETPKSRQSRRKFPSKDVWEEAPESLDLEAEIEPTPIPEKERATTNNISTLTSAPEGTPAAEPDARPTTGAPLEKTDTNTSSTSTTSPTATTKPAVPARPTREKPSIPDRPKPDFLAH</sequence>
<feature type="compositionally biased region" description="Low complexity" evidence="1">
    <location>
        <begin position="74"/>
        <end position="86"/>
    </location>
</feature>
<feature type="compositionally biased region" description="Low complexity" evidence="1">
    <location>
        <begin position="210"/>
        <end position="221"/>
    </location>
</feature>
<organism evidence="2 3">
    <name type="scientific">Ascodesmis nigricans</name>
    <dbReference type="NCBI Taxonomy" id="341454"/>
    <lineage>
        <taxon>Eukaryota</taxon>
        <taxon>Fungi</taxon>
        <taxon>Dikarya</taxon>
        <taxon>Ascomycota</taxon>
        <taxon>Pezizomycotina</taxon>
        <taxon>Pezizomycetes</taxon>
        <taxon>Pezizales</taxon>
        <taxon>Ascodesmidaceae</taxon>
        <taxon>Ascodesmis</taxon>
    </lineage>
</organism>
<dbReference type="EMBL" id="ML220119">
    <property type="protein sequence ID" value="TGZ81416.1"/>
    <property type="molecule type" value="Genomic_DNA"/>
</dbReference>
<feature type="compositionally biased region" description="Acidic residues" evidence="1">
    <location>
        <begin position="527"/>
        <end position="539"/>
    </location>
</feature>
<dbReference type="OrthoDB" id="5386574at2759"/>
<feature type="compositionally biased region" description="Basic and acidic residues" evidence="1">
    <location>
        <begin position="468"/>
        <end position="484"/>
    </location>
</feature>
<evidence type="ECO:0000256" key="1">
    <source>
        <dbReference type="SAM" id="MobiDB-lite"/>
    </source>
</evidence>
<evidence type="ECO:0000313" key="3">
    <source>
        <dbReference type="Proteomes" id="UP000298138"/>
    </source>
</evidence>
<feature type="compositionally biased region" description="Low complexity" evidence="1">
    <location>
        <begin position="585"/>
        <end position="606"/>
    </location>
</feature>
<feature type="compositionally biased region" description="Polar residues" evidence="1">
    <location>
        <begin position="551"/>
        <end position="562"/>
    </location>
</feature>
<feature type="region of interest" description="Disordered" evidence="1">
    <location>
        <begin position="1"/>
        <end position="144"/>
    </location>
</feature>
<feature type="compositionally biased region" description="Basic and acidic residues" evidence="1">
    <location>
        <begin position="607"/>
        <end position="625"/>
    </location>
</feature>
<proteinExistence type="predicted"/>
<dbReference type="Pfam" id="PF11489">
    <property type="entry name" value="Aim21"/>
    <property type="match status" value="2"/>
</dbReference>
<reference evidence="2 3" key="1">
    <citation type="submission" date="2019-04" db="EMBL/GenBank/DDBJ databases">
        <title>Comparative genomics and transcriptomics to analyze fruiting body development in filamentous ascomycetes.</title>
        <authorList>
            <consortium name="DOE Joint Genome Institute"/>
            <person name="Lutkenhaus R."/>
            <person name="Traeger S."/>
            <person name="Breuer J."/>
            <person name="Kuo A."/>
            <person name="Lipzen A."/>
            <person name="Pangilinan J."/>
            <person name="Dilworth D."/>
            <person name="Sandor L."/>
            <person name="Poggeler S."/>
            <person name="Barry K."/>
            <person name="Grigoriev I.V."/>
            <person name="Nowrousian M."/>
        </authorList>
    </citation>
    <scope>NUCLEOTIDE SEQUENCE [LARGE SCALE GENOMIC DNA]</scope>
    <source>
        <strain evidence="2 3">CBS 389.68</strain>
    </source>
</reference>
<feature type="region of interest" description="Disordered" evidence="1">
    <location>
        <begin position="207"/>
        <end position="291"/>
    </location>
</feature>
<dbReference type="InParanoid" id="A0A4S2MXV1"/>
<feature type="compositionally biased region" description="Polar residues" evidence="1">
    <location>
        <begin position="89"/>
        <end position="100"/>
    </location>
</feature>
<protein>
    <recommendedName>
        <fullName evidence="4">Altered inheritance of mitochondria protein 21</fullName>
    </recommendedName>
</protein>
<feature type="compositionally biased region" description="Basic and acidic residues" evidence="1">
    <location>
        <begin position="329"/>
        <end position="344"/>
    </location>
</feature>
<feature type="compositionally biased region" description="Basic and acidic residues" evidence="1">
    <location>
        <begin position="238"/>
        <end position="254"/>
    </location>
</feature>
<keyword evidence="3" id="KW-1185">Reference proteome</keyword>
<dbReference type="STRING" id="341454.A0A4S2MXV1"/>
<dbReference type="Proteomes" id="UP000298138">
    <property type="component" value="Unassembled WGS sequence"/>
</dbReference>
<accession>A0A4S2MXV1</accession>
<dbReference type="InterPro" id="IPR021582">
    <property type="entry name" value="Aim21"/>
</dbReference>
<name>A0A4S2MXV1_9PEZI</name>
<evidence type="ECO:0000313" key="2">
    <source>
        <dbReference type="EMBL" id="TGZ81416.1"/>
    </source>
</evidence>
<dbReference type="AlphaFoldDB" id="A0A4S2MXV1"/>
<evidence type="ECO:0008006" key="4">
    <source>
        <dbReference type="Google" id="ProtNLM"/>
    </source>
</evidence>
<feature type="region of interest" description="Disordered" evidence="1">
    <location>
        <begin position="303"/>
        <end position="625"/>
    </location>
</feature>
<gene>
    <name evidence="2" type="ORF">EX30DRAFT_262258</name>
</gene>